<dbReference type="Proteomes" id="UP000295783">
    <property type="component" value="Unassembled WGS sequence"/>
</dbReference>
<evidence type="ECO:0000256" key="1">
    <source>
        <dbReference type="ARBA" id="ARBA00000085"/>
    </source>
</evidence>
<name>A0A4R6WFH6_9PROT</name>
<reference evidence="11 12" key="1">
    <citation type="submission" date="2019-03" db="EMBL/GenBank/DDBJ databases">
        <title>Genomic Encyclopedia of Type Strains, Phase III (KMG-III): the genomes of soil and plant-associated and newly described type strains.</title>
        <authorList>
            <person name="Whitman W."/>
        </authorList>
    </citation>
    <scope>NUCLEOTIDE SEQUENCE [LARGE SCALE GENOMIC DNA]</scope>
    <source>
        <strain evidence="11 12">CGMCC 1.7660</strain>
    </source>
</reference>
<dbReference type="SUPFAM" id="SSF47384">
    <property type="entry name" value="Homodimeric domain of signal transducing histidine kinase"/>
    <property type="match status" value="1"/>
</dbReference>
<dbReference type="Gene3D" id="3.30.450.20">
    <property type="entry name" value="PAS domain"/>
    <property type="match status" value="1"/>
</dbReference>
<feature type="transmembrane region" description="Helical" evidence="8">
    <location>
        <begin position="345"/>
        <end position="363"/>
    </location>
</feature>
<evidence type="ECO:0000256" key="5">
    <source>
        <dbReference type="ARBA" id="ARBA00022679"/>
    </source>
</evidence>
<keyword evidence="8" id="KW-1133">Transmembrane helix</keyword>
<comment type="catalytic activity">
    <reaction evidence="1">
        <text>ATP + protein L-histidine = ADP + protein N-phospho-L-histidine.</text>
        <dbReference type="EC" id="2.7.13.3"/>
    </reaction>
</comment>
<dbReference type="CDD" id="cd00082">
    <property type="entry name" value="HisKA"/>
    <property type="match status" value="1"/>
</dbReference>
<dbReference type="AlphaFoldDB" id="A0A4R6WFH6"/>
<dbReference type="InterPro" id="IPR050736">
    <property type="entry name" value="Sensor_HK_Regulatory"/>
</dbReference>
<dbReference type="SMART" id="SM00388">
    <property type="entry name" value="HisKA"/>
    <property type="match status" value="1"/>
</dbReference>
<keyword evidence="7" id="KW-0902">Two-component regulatory system</keyword>
<dbReference type="Gene3D" id="3.30.565.10">
    <property type="entry name" value="Histidine kinase-like ATPase, C-terminal domain"/>
    <property type="match status" value="1"/>
</dbReference>
<dbReference type="Pfam" id="PF00512">
    <property type="entry name" value="HisKA"/>
    <property type="match status" value="1"/>
</dbReference>
<comment type="caution">
    <text evidence="11">The sequence shown here is derived from an EMBL/GenBank/DDBJ whole genome shotgun (WGS) entry which is preliminary data.</text>
</comment>
<dbReference type="SMART" id="SM00387">
    <property type="entry name" value="HATPase_c"/>
    <property type="match status" value="1"/>
</dbReference>
<dbReference type="Pfam" id="PF22673">
    <property type="entry name" value="MCP-like_PDC_1"/>
    <property type="match status" value="1"/>
</dbReference>
<sequence>MRAFWSVRTVLLIALPLLVGMAALAIIGGGLVIAQRGADAAAQSLMRSATSHIVSRAVAFLSQAERLSDLTARMISERTLDATDRQVLQRYLWQQLMAHPYLAGMYVGYEDGGFTYVMRVQTVTGDQFMFKTIEEQRRARMVTVTWRNAFYEEIVPDATMVDGYDPRLRPWYAAATRGLNSGWTEPYVFWTTRQPGITVARPAKCENEVMQCVIGADITLNEMSQFFQRLESEISGRAFLLTDEAGIIAASELARQPTSRQIVRPIGQALMTVDDLDQSLLPAVWRHGMSPGALKPVGFRTLDWQGVNYLAELSAFDFRGLSWLVGIAVPRAGPLGWFSSVRDSVFWMVAGIALVTVLAAIALSQPIVAGLRRLEHNASRVRSGQFEDLLPAQGSFKEIRQTEEALIDMARNLSAQIQATQLALDEAIRAGQIKSEFLAHMSHELRTPLNGIIGFSEMIEMTSADRLGERERSYVADIIGLGRHLQQLIDQVLEFARFDHGLDSGGRDPQVLGDVVAGIRRMLEQQFAEKRLQWQVEIPDDLVLLVDETPLKQILTNLLSNAVKYTRPNGTITVRGQLRSDGTCRIEIGDNGVGMTAEELRNAFVPFSRSVRNPYVAGNSGVGLGLPITRMLCDRVGFALEITSMVDLGTTATLLVAAGRAGTRSTAPA</sequence>
<feature type="domain" description="Histidine kinase" evidence="9">
    <location>
        <begin position="440"/>
        <end position="660"/>
    </location>
</feature>
<dbReference type="Gene3D" id="1.10.287.130">
    <property type="match status" value="1"/>
</dbReference>
<evidence type="ECO:0000259" key="10">
    <source>
        <dbReference type="PROSITE" id="PS50885"/>
    </source>
</evidence>
<dbReference type="PROSITE" id="PS50885">
    <property type="entry name" value="HAMP"/>
    <property type="match status" value="1"/>
</dbReference>
<feature type="domain" description="HAMP" evidence="10">
    <location>
        <begin position="365"/>
        <end position="418"/>
    </location>
</feature>
<dbReference type="InterPro" id="IPR029151">
    <property type="entry name" value="Sensor-like_sf"/>
</dbReference>
<protein>
    <recommendedName>
        <fullName evidence="3">histidine kinase</fullName>
        <ecNumber evidence="3">2.7.13.3</ecNumber>
    </recommendedName>
</protein>
<dbReference type="Pfam" id="PF02518">
    <property type="entry name" value="HATPase_c"/>
    <property type="match status" value="1"/>
</dbReference>
<proteinExistence type="predicted"/>
<dbReference type="SUPFAM" id="SSF55874">
    <property type="entry name" value="ATPase domain of HSP90 chaperone/DNA topoisomerase II/histidine kinase"/>
    <property type="match status" value="1"/>
</dbReference>
<dbReference type="InterPro" id="IPR005467">
    <property type="entry name" value="His_kinase_dom"/>
</dbReference>
<keyword evidence="8" id="KW-0472">Membrane</keyword>
<dbReference type="PANTHER" id="PTHR43711">
    <property type="entry name" value="TWO-COMPONENT HISTIDINE KINASE"/>
    <property type="match status" value="1"/>
</dbReference>
<dbReference type="SUPFAM" id="SSF103190">
    <property type="entry name" value="Sensory domain-like"/>
    <property type="match status" value="1"/>
</dbReference>
<dbReference type="InterPro" id="IPR036097">
    <property type="entry name" value="HisK_dim/P_sf"/>
</dbReference>
<accession>A0A4R6WFH6</accession>
<keyword evidence="6 11" id="KW-0418">Kinase</keyword>
<keyword evidence="4" id="KW-0597">Phosphoprotein</keyword>
<dbReference type="PANTHER" id="PTHR43711:SF31">
    <property type="entry name" value="HISTIDINE KINASE"/>
    <property type="match status" value="1"/>
</dbReference>
<dbReference type="EC" id="2.7.13.3" evidence="3"/>
<dbReference type="Gene3D" id="6.10.340.10">
    <property type="match status" value="1"/>
</dbReference>
<dbReference type="InterPro" id="IPR003661">
    <property type="entry name" value="HisK_dim/P_dom"/>
</dbReference>
<evidence type="ECO:0000256" key="3">
    <source>
        <dbReference type="ARBA" id="ARBA00012438"/>
    </source>
</evidence>
<dbReference type="InterPro" id="IPR003594">
    <property type="entry name" value="HATPase_dom"/>
</dbReference>
<evidence type="ECO:0000313" key="12">
    <source>
        <dbReference type="Proteomes" id="UP000295783"/>
    </source>
</evidence>
<evidence type="ECO:0000259" key="9">
    <source>
        <dbReference type="PROSITE" id="PS50109"/>
    </source>
</evidence>
<dbReference type="CDD" id="cd12913">
    <property type="entry name" value="PDC1_MCP_like"/>
    <property type="match status" value="1"/>
</dbReference>
<evidence type="ECO:0000256" key="7">
    <source>
        <dbReference type="ARBA" id="ARBA00023012"/>
    </source>
</evidence>
<comment type="subcellular location">
    <subcellularLocation>
        <location evidence="2">Membrane</location>
    </subcellularLocation>
</comment>
<evidence type="ECO:0000313" key="11">
    <source>
        <dbReference type="EMBL" id="TDQ78816.1"/>
    </source>
</evidence>
<evidence type="ECO:0000256" key="2">
    <source>
        <dbReference type="ARBA" id="ARBA00004370"/>
    </source>
</evidence>
<evidence type="ECO:0000256" key="4">
    <source>
        <dbReference type="ARBA" id="ARBA00022553"/>
    </source>
</evidence>
<keyword evidence="12" id="KW-1185">Reference proteome</keyword>
<dbReference type="GO" id="GO:0000155">
    <property type="term" value="F:phosphorelay sensor kinase activity"/>
    <property type="evidence" value="ECO:0007669"/>
    <property type="project" value="InterPro"/>
</dbReference>
<dbReference type="EMBL" id="SNYW01000012">
    <property type="protein sequence ID" value="TDQ78816.1"/>
    <property type="molecule type" value="Genomic_DNA"/>
</dbReference>
<keyword evidence="5" id="KW-0808">Transferase</keyword>
<dbReference type="InterPro" id="IPR003660">
    <property type="entry name" value="HAMP_dom"/>
</dbReference>
<dbReference type="RefSeq" id="WP_166645232.1">
    <property type="nucleotide sequence ID" value="NZ_SNYW01000012.1"/>
</dbReference>
<dbReference type="GO" id="GO:0016020">
    <property type="term" value="C:membrane"/>
    <property type="evidence" value="ECO:0007669"/>
    <property type="project" value="UniProtKB-SubCell"/>
</dbReference>
<evidence type="ECO:0000256" key="6">
    <source>
        <dbReference type="ARBA" id="ARBA00022777"/>
    </source>
</evidence>
<gene>
    <name evidence="11" type="ORF">A8950_3277</name>
</gene>
<evidence type="ECO:0000256" key="8">
    <source>
        <dbReference type="SAM" id="Phobius"/>
    </source>
</evidence>
<keyword evidence="8" id="KW-0812">Transmembrane</keyword>
<dbReference type="PROSITE" id="PS50109">
    <property type="entry name" value="HIS_KIN"/>
    <property type="match status" value="1"/>
</dbReference>
<organism evidence="11 12">
    <name type="scientific">Dongia mobilis</name>
    <dbReference type="NCBI Taxonomy" id="578943"/>
    <lineage>
        <taxon>Bacteria</taxon>
        <taxon>Pseudomonadati</taxon>
        <taxon>Pseudomonadota</taxon>
        <taxon>Alphaproteobacteria</taxon>
        <taxon>Rhodospirillales</taxon>
        <taxon>Dongiaceae</taxon>
        <taxon>Dongia</taxon>
    </lineage>
</organism>
<dbReference type="InterPro" id="IPR036890">
    <property type="entry name" value="HATPase_C_sf"/>
</dbReference>